<gene>
    <name evidence="2" type="ORF">mPipKuh1_010806</name>
</gene>
<dbReference type="AlphaFoldDB" id="A0A7J7X0A2"/>
<feature type="transmembrane region" description="Helical" evidence="1">
    <location>
        <begin position="12"/>
        <end position="39"/>
    </location>
</feature>
<evidence type="ECO:0000313" key="2">
    <source>
        <dbReference type="EMBL" id="KAF6343099.1"/>
    </source>
</evidence>
<dbReference type="EMBL" id="JACAGB010000009">
    <property type="protein sequence ID" value="KAF6343099.1"/>
    <property type="molecule type" value="Genomic_DNA"/>
</dbReference>
<dbReference type="Proteomes" id="UP000558488">
    <property type="component" value="Unassembled WGS sequence"/>
</dbReference>
<evidence type="ECO:0000256" key="1">
    <source>
        <dbReference type="SAM" id="Phobius"/>
    </source>
</evidence>
<sequence length="127" mass="14586">MASFHSLAILTFQGWSVIILLHIFLLSWSLSHFGILIWLNHKPSSTCLFAYFHFPYYQMCSPFFIRVTGLAAYSPKKNESEERTATNAHTHSSSCISFLLLWVNPVLSAEQSCHFFLFCNIKISFSI</sequence>
<keyword evidence="1" id="KW-0812">Transmembrane</keyword>
<comment type="caution">
    <text evidence="2">The sequence shown here is derived from an EMBL/GenBank/DDBJ whole genome shotgun (WGS) entry which is preliminary data.</text>
</comment>
<evidence type="ECO:0000313" key="3">
    <source>
        <dbReference type="Proteomes" id="UP000558488"/>
    </source>
</evidence>
<accession>A0A7J7X0A2</accession>
<keyword evidence="1" id="KW-1133">Transmembrane helix</keyword>
<name>A0A7J7X0A2_PIPKU</name>
<keyword evidence="3" id="KW-1185">Reference proteome</keyword>
<proteinExistence type="predicted"/>
<organism evidence="2 3">
    <name type="scientific">Pipistrellus kuhlii</name>
    <name type="common">Kuhl's pipistrelle</name>
    <dbReference type="NCBI Taxonomy" id="59472"/>
    <lineage>
        <taxon>Eukaryota</taxon>
        <taxon>Metazoa</taxon>
        <taxon>Chordata</taxon>
        <taxon>Craniata</taxon>
        <taxon>Vertebrata</taxon>
        <taxon>Euteleostomi</taxon>
        <taxon>Mammalia</taxon>
        <taxon>Eutheria</taxon>
        <taxon>Laurasiatheria</taxon>
        <taxon>Chiroptera</taxon>
        <taxon>Yangochiroptera</taxon>
        <taxon>Vespertilionidae</taxon>
        <taxon>Pipistrellus</taxon>
    </lineage>
</organism>
<keyword evidence="1" id="KW-0472">Membrane</keyword>
<protein>
    <submittedName>
        <fullName evidence="2">Uncharacterized protein</fullName>
    </submittedName>
</protein>
<reference evidence="2 3" key="1">
    <citation type="journal article" date="2020" name="Nature">
        <title>Six reference-quality genomes reveal evolution of bat adaptations.</title>
        <authorList>
            <person name="Jebb D."/>
            <person name="Huang Z."/>
            <person name="Pippel M."/>
            <person name="Hughes G.M."/>
            <person name="Lavrichenko K."/>
            <person name="Devanna P."/>
            <person name="Winkler S."/>
            <person name="Jermiin L.S."/>
            <person name="Skirmuntt E.C."/>
            <person name="Katzourakis A."/>
            <person name="Burkitt-Gray L."/>
            <person name="Ray D.A."/>
            <person name="Sullivan K.A.M."/>
            <person name="Roscito J.G."/>
            <person name="Kirilenko B.M."/>
            <person name="Davalos L.M."/>
            <person name="Corthals A.P."/>
            <person name="Power M.L."/>
            <person name="Jones G."/>
            <person name="Ransome R.D."/>
            <person name="Dechmann D.K.N."/>
            <person name="Locatelli A.G."/>
            <person name="Puechmaille S.J."/>
            <person name="Fedrigo O."/>
            <person name="Jarvis E.D."/>
            <person name="Hiller M."/>
            <person name="Vernes S.C."/>
            <person name="Myers E.W."/>
            <person name="Teeling E.C."/>
        </authorList>
    </citation>
    <scope>NUCLEOTIDE SEQUENCE [LARGE SCALE GENOMIC DNA]</scope>
    <source>
        <strain evidence="2">MPipKuh1</strain>
        <tissue evidence="2">Flight muscle</tissue>
    </source>
</reference>